<evidence type="ECO:0008006" key="5">
    <source>
        <dbReference type="Google" id="ProtNLM"/>
    </source>
</evidence>
<feature type="region of interest" description="Disordered" evidence="1">
    <location>
        <begin position="121"/>
        <end position="157"/>
    </location>
</feature>
<keyword evidence="4" id="KW-1185">Reference proteome</keyword>
<protein>
    <recommendedName>
        <fullName evidence="5">Lipoprotein</fullName>
    </recommendedName>
</protein>
<evidence type="ECO:0000313" key="4">
    <source>
        <dbReference type="Proteomes" id="UP000642070"/>
    </source>
</evidence>
<feature type="compositionally biased region" description="Basic and acidic residues" evidence="1">
    <location>
        <begin position="133"/>
        <end position="146"/>
    </location>
</feature>
<comment type="caution">
    <text evidence="3">The sequence shown here is derived from an EMBL/GenBank/DDBJ whole genome shotgun (WGS) entry which is preliminary data.</text>
</comment>
<reference evidence="3" key="2">
    <citation type="submission" date="2020-09" db="EMBL/GenBank/DDBJ databases">
        <authorList>
            <person name="Sun Q."/>
            <person name="Ohkuma M."/>
        </authorList>
    </citation>
    <scope>NUCLEOTIDE SEQUENCE</scope>
    <source>
        <strain evidence="3">JCM 19831</strain>
    </source>
</reference>
<accession>A0A917WWP6</accession>
<reference evidence="3" key="1">
    <citation type="journal article" date="2014" name="Int. J. Syst. Evol. Microbiol.">
        <title>Complete genome sequence of Corynebacterium casei LMG S-19264T (=DSM 44701T), isolated from a smear-ripened cheese.</title>
        <authorList>
            <consortium name="US DOE Joint Genome Institute (JGI-PGF)"/>
            <person name="Walter F."/>
            <person name="Albersmeier A."/>
            <person name="Kalinowski J."/>
            <person name="Ruckert C."/>
        </authorList>
    </citation>
    <scope>NUCLEOTIDE SEQUENCE</scope>
    <source>
        <strain evidence="3">JCM 19831</strain>
    </source>
</reference>
<name>A0A917WWP6_9ACTN</name>
<gene>
    <name evidence="3" type="ORF">GCM10007977_046510</name>
</gene>
<evidence type="ECO:0000256" key="2">
    <source>
        <dbReference type="SAM" id="SignalP"/>
    </source>
</evidence>
<proteinExistence type="predicted"/>
<dbReference type="RefSeq" id="WP_229835758.1">
    <property type="nucleotide sequence ID" value="NZ_BMPI01000022.1"/>
</dbReference>
<dbReference type="Proteomes" id="UP000642070">
    <property type="component" value="Unassembled WGS sequence"/>
</dbReference>
<dbReference type="AlphaFoldDB" id="A0A917WWP6"/>
<evidence type="ECO:0000256" key="1">
    <source>
        <dbReference type="SAM" id="MobiDB-lite"/>
    </source>
</evidence>
<feature type="signal peptide" evidence="2">
    <location>
        <begin position="1"/>
        <end position="20"/>
    </location>
</feature>
<feature type="chain" id="PRO_5039475576" description="Lipoprotein" evidence="2">
    <location>
        <begin position="21"/>
        <end position="157"/>
    </location>
</feature>
<organism evidence="3 4">
    <name type="scientific">Dactylosporangium sucinum</name>
    <dbReference type="NCBI Taxonomy" id="1424081"/>
    <lineage>
        <taxon>Bacteria</taxon>
        <taxon>Bacillati</taxon>
        <taxon>Actinomycetota</taxon>
        <taxon>Actinomycetes</taxon>
        <taxon>Micromonosporales</taxon>
        <taxon>Micromonosporaceae</taxon>
        <taxon>Dactylosporangium</taxon>
    </lineage>
</organism>
<keyword evidence="2" id="KW-0732">Signal</keyword>
<dbReference type="PROSITE" id="PS51257">
    <property type="entry name" value="PROKAR_LIPOPROTEIN"/>
    <property type="match status" value="1"/>
</dbReference>
<dbReference type="EMBL" id="BMPI01000022">
    <property type="protein sequence ID" value="GGM39775.1"/>
    <property type="molecule type" value="Genomic_DNA"/>
</dbReference>
<sequence length="157" mass="16519">MRRHLYAATAVLALALTVAGCGGKAEETGTQASPSASADPGAKALKFAQCMRENGVNVPDPEPGKGVMMKFDGSVSQEQVQKAMEACREWAPQGMNGGGGGDPQQEARMRKYAQCMRANGVEAFPDPDGTGIRLDKSVADDPDFKAAEQACAKELQQ</sequence>
<evidence type="ECO:0000313" key="3">
    <source>
        <dbReference type="EMBL" id="GGM39775.1"/>
    </source>
</evidence>